<protein>
    <submittedName>
        <fullName evidence="1">Uncharacterized protein</fullName>
    </submittedName>
</protein>
<accession>A0A916RP23</accession>
<gene>
    <name evidence="1" type="ORF">GCM10011499_35990</name>
</gene>
<sequence>MTSEAPAFDYSAPAELFTGKRYRRLGKIHYQRFESAAQAIQYAVEAMPRENLAGAVLEIDEQRFGPAEITALYKHPAYPLN</sequence>
<dbReference type="Proteomes" id="UP000596977">
    <property type="component" value="Unassembled WGS sequence"/>
</dbReference>
<dbReference type="EMBL" id="BMKB01000008">
    <property type="protein sequence ID" value="GGA62425.1"/>
    <property type="molecule type" value="Genomic_DNA"/>
</dbReference>
<proteinExistence type="predicted"/>
<evidence type="ECO:0000313" key="2">
    <source>
        <dbReference type="Proteomes" id="UP000596977"/>
    </source>
</evidence>
<comment type="caution">
    <text evidence="1">The sequence shown here is derived from an EMBL/GenBank/DDBJ whole genome shotgun (WGS) entry which is preliminary data.</text>
</comment>
<dbReference type="RefSeq" id="WP_127072239.1">
    <property type="nucleotide sequence ID" value="NZ_BMKB01000008.1"/>
</dbReference>
<dbReference type="OrthoDB" id="8445391at2"/>
<evidence type="ECO:0000313" key="1">
    <source>
        <dbReference type="EMBL" id="GGA62425.1"/>
    </source>
</evidence>
<dbReference type="AlphaFoldDB" id="A0A916RP23"/>
<reference evidence="1 2" key="1">
    <citation type="journal article" date="2014" name="Int. J. Syst. Evol. Microbiol.">
        <title>Complete genome sequence of Corynebacterium casei LMG S-19264T (=DSM 44701T), isolated from a smear-ripened cheese.</title>
        <authorList>
            <consortium name="US DOE Joint Genome Institute (JGI-PGF)"/>
            <person name="Walter F."/>
            <person name="Albersmeier A."/>
            <person name="Kalinowski J."/>
            <person name="Ruckert C."/>
        </authorList>
    </citation>
    <scope>NUCLEOTIDE SEQUENCE [LARGE SCALE GENOMIC DNA]</scope>
    <source>
        <strain evidence="1 2">CGMCC 1.15896</strain>
    </source>
</reference>
<organism evidence="1 2">
    <name type="scientific">Pelagibacterium lentulum</name>
    <dbReference type="NCBI Taxonomy" id="2029865"/>
    <lineage>
        <taxon>Bacteria</taxon>
        <taxon>Pseudomonadati</taxon>
        <taxon>Pseudomonadota</taxon>
        <taxon>Alphaproteobacteria</taxon>
        <taxon>Hyphomicrobiales</taxon>
        <taxon>Devosiaceae</taxon>
        <taxon>Pelagibacterium</taxon>
    </lineage>
</organism>
<name>A0A916RP23_9HYPH</name>
<keyword evidence="2" id="KW-1185">Reference proteome</keyword>